<evidence type="ECO:0000259" key="1">
    <source>
        <dbReference type="PROSITE" id="PS51704"/>
    </source>
</evidence>
<name>A0A1H6INY2_9ACTN</name>
<accession>A0A1H6INY2</accession>
<dbReference type="Gene3D" id="3.20.20.190">
    <property type="entry name" value="Phosphatidylinositol (PI) phosphodiesterase"/>
    <property type="match status" value="1"/>
</dbReference>
<reference evidence="2 3" key="1">
    <citation type="submission" date="2016-10" db="EMBL/GenBank/DDBJ databases">
        <authorList>
            <person name="Varghese N."/>
            <person name="Submissions S."/>
        </authorList>
    </citation>
    <scope>NUCLEOTIDE SEQUENCE [LARGE SCALE GENOMIC DNA]</scope>
    <source>
        <strain evidence="2 3">WCP15</strain>
    </source>
</reference>
<dbReference type="PANTHER" id="PTHR46211:SF1">
    <property type="entry name" value="GLYCEROPHOSPHODIESTER PHOSPHODIESTERASE, CYTOPLASMIC"/>
    <property type="match status" value="1"/>
</dbReference>
<dbReference type="PROSITE" id="PS51704">
    <property type="entry name" value="GP_PDE"/>
    <property type="match status" value="1"/>
</dbReference>
<evidence type="ECO:0000313" key="2">
    <source>
        <dbReference type="EMBL" id="SEH50807.1"/>
    </source>
</evidence>
<dbReference type="PANTHER" id="PTHR46211">
    <property type="entry name" value="GLYCEROPHOSPHORYL DIESTER PHOSPHODIESTERASE"/>
    <property type="match status" value="1"/>
</dbReference>
<comment type="caution">
    <text evidence="2">The sequence shown here is derived from an EMBL/GenBank/DDBJ whole genome shotgun (WGS) entry which is preliminary data.</text>
</comment>
<proteinExistence type="predicted"/>
<dbReference type="Proteomes" id="UP000199135">
    <property type="component" value="Unassembled WGS sequence"/>
</dbReference>
<keyword evidence="3" id="KW-1185">Reference proteome</keyword>
<sequence>MGEKRTAAAAAAVIGGAALLGASTLGAVAPRVGDSHVDARWARMKRYRYAHRGLHGRVTGVPENSLAAFERARDNGFGAEMDVRLTKDDQLVVFHDADTTRMCGVSGAIEDMTLDQVRALRLGGTDERIPTFEEAISVFDYEGPKNELDELDVDGSGVATPVIVEIKTANGNFKRLTDLVMEALDRHCVSFCIQSFDLYVLSRLRWHRPEVIRGRLAYDVRHGKALALPVRFARTMLTGNHAARPDFIAYRFEDRKLPVVRMVVGPMGAKPVYWTIRTEADLRECEAEGGVAIFEGFLPDPTC</sequence>
<evidence type="ECO:0000313" key="3">
    <source>
        <dbReference type="Proteomes" id="UP000199135"/>
    </source>
</evidence>
<dbReference type="SUPFAM" id="SSF51695">
    <property type="entry name" value="PLC-like phosphodiesterases"/>
    <property type="match status" value="1"/>
</dbReference>
<dbReference type="InterPro" id="IPR017946">
    <property type="entry name" value="PLC-like_Pdiesterase_TIM-brl"/>
</dbReference>
<dbReference type="RefSeq" id="WP_078687539.1">
    <property type="nucleotide sequence ID" value="NZ_FNWT01000004.1"/>
</dbReference>
<protein>
    <submittedName>
        <fullName evidence="2">Glycerophosphoryl diester phosphodiesterase</fullName>
    </submittedName>
</protein>
<dbReference type="EMBL" id="FNWT01000004">
    <property type="protein sequence ID" value="SEH50807.1"/>
    <property type="molecule type" value="Genomic_DNA"/>
</dbReference>
<gene>
    <name evidence="2" type="ORF">SAMN05216447_10435</name>
</gene>
<dbReference type="InterPro" id="IPR030395">
    <property type="entry name" value="GP_PDE_dom"/>
</dbReference>
<organism evidence="2 3">
    <name type="scientific">Parafannyhessea umbonata</name>
    <dbReference type="NCBI Taxonomy" id="604330"/>
    <lineage>
        <taxon>Bacteria</taxon>
        <taxon>Bacillati</taxon>
        <taxon>Actinomycetota</taxon>
        <taxon>Coriobacteriia</taxon>
        <taxon>Coriobacteriales</taxon>
        <taxon>Atopobiaceae</taxon>
        <taxon>Parafannyhessea</taxon>
    </lineage>
</organism>
<feature type="domain" description="GP-PDE" evidence="1">
    <location>
        <begin position="46"/>
        <end position="303"/>
    </location>
</feature>
<dbReference type="Pfam" id="PF03009">
    <property type="entry name" value="GDPD"/>
    <property type="match status" value="1"/>
</dbReference>